<evidence type="ECO:0000256" key="8">
    <source>
        <dbReference type="ARBA" id="ARBA00048679"/>
    </source>
</evidence>
<dbReference type="Gene3D" id="1.10.510.10">
    <property type="entry name" value="Transferase(Phosphotransferase) domain 1"/>
    <property type="match status" value="1"/>
</dbReference>
<evidence type="ECO:0000313" key="13">
    <source>
        <dbReference type="EMBL" id="KAJ6340213.1"/>
    </source>
</evidence>
<evidence type="ECO:0000256" key="4">
    <source>
        <dbReference type="ARBA" id="ARBA00022741"/>
    </source>
</evidence>
<gene>
    <name evidence="13" type="ORF">OIU77_008050</name>
</gene>
<dbReference type="InterPro" id="IPR032872">
    <property type="entry name" value="WAK_assoc_C"/>
</dbReference>
<reference evidence="13" key="1">
    <citation type="submission" date="2022-10" db="EMBL/GenBank/DDBJ databases">
        <authorList>
            <person name="Hyden B.L."/>
            <person name="Feng K."/>
            <person name="Yates T."/>
            <person name="Jawdy S."/>
            <person name="Smart L.B."/>
            <person name="Muchero W."/>
        </authorList>
    </citation>
    <scope>NUCLEOTIDE SEQUENCE</scope>
    <source>
        <tissue evidence="13">Shoot tip</tissue>
    </source>
</reference>
<dbReference type="InterPro" id="IPR000719">
    <property type="entry name" value="Prot_kinase_dom"/>
</dbReference>
<feature type="signal peptide" evidence="11">
    <location>
        <begin position="1"/>
        <end position="28"/>
    </location>
</feature>
<evidence type="ECO:0000256" key="5">
    <source>
        <dbReference type="ARBA" id="ARBA00022840"/>
    </source>
</evidence>
<comment type="catalytic activity">
    <reaction evidence="8">
        <text>L-seryl-[protein] + ATP = O-phospho-L-seryl-[protein] + ADP + H(+)</text>
        <dbReference type="Rhea" id="RHEA:17989"/>
        <dbReference type="Rhea" id="RHEA-COMP:9863"/>
        <dbReference type="Rhea" id="RHEA-COMP:11604"/>
        <dbReference type="ChEBI" id="CHEBI:15378"/>
        <dbReference type="ChEBI" id="CHEBI:29999"/>
        <dbReference type="ChEBI" id="CHEBI:30616"/>
        <dbReference type="ChEBI" id="CHEBI:83421"/>
        <dbReference type="ChEBI" id="CHEBI:456216"/>
        <dbReference type="EC" id="2.7.11.1"/>
    </reaction>
</comment>
<dbReference type="EMBL" id="JAPFFI010000020">
    <property type="protein sequence ID" value="KAJ6340213.1"/>
    <property type="molecule type" value="Genomic_DNA"/>
</dbReference>
<keyword evidence="4" id="KW-0547">Nucleotide-binding</keyword>
<accession>A0ABQ9AI89</accession>
<reference evidence="13" key="2">
    <citation type="journal article" date="2023" name="Int. J. Mol. Sci.">
        <title>De Novo Assembly and Annotation of 11 Diverse Shrub Willow (Salix) Genomes Reveals Novel Gene Organization in Sex-Linked Regions.</title>
        <authorList>
            <person name="Hyden B."/>
            <person name="Feng K."/>
            <person name="Yates T.B."/>
            <person name="Jawdy S."/>
            <person name="Cereghino C."/>
            <person name="Smart L.B."/>
            <person name="Muchero W."/>
        </authorList>
    </citation>
    <scope>NUCLEOTIDE SEQUENCE</scope>
    <source>
        <tissue evidence="13">Shoot tip</tissue>
    </source>
</reference>
<keyword evidence="6" id="KW-0325">Glycoprotein</keyword>
<evidence type="ECO:0000256" key="9">
    <source>
        <dbReference type="SAM" id="MobiDB-lite"/>
    </source>
</evidence>
<feature type="compositionally biased region" description="Basic and acidic residues" evidence="9">
    <location>
        <begin position="613"/>
        <end position="624"/>
    </location>
</feature>
<dbReference type="Pfam" id="PF13947">
    <property type="entry name" value="GUB_WAK_bind"/>
    <property type="match status" value="1"/>
</dbReference>
<comment type="catalytic activity">
    <reaction evidence="7">
        <text>L-threonyl-[protein] + ATP = O-phospho-L-threonyl-[protein] + ADP + H(+)</text>
        <dbReference type="Rhea" id="RHEA:46608"/>
        <dbReference type="Rhea" id="RHEA-COMP:11060"/>
        <dbReference type="Rhea" id="RHEA-COMP:11605"/>
        <dbReference type="ChEBI" id="CHEBI:15378"/>
        <dbReference type="ChEBI" id="CHEBI:30013"/>
        <dbReference type="ChEBI" id="CHEBI:30616"/>
        <dbReference type="ChEBI" id="CHEBI:61977"/>
        <dbReference type="ChEBI" id="CHEBI:456216"/>
        <dbReference type="EC" id="2.7.11.1"/>
    </reaction>
</comment>
<dbReference type="SMART" id="SM00220">
    <property type="entry name" value="S_TKc"/>
    <property type="match status" value="1"/>
</dbReference>
<evidence type="ECO:0000256" key="1">
    <source>
        <dbReference type="ARBA" id="ARBA00004167"/>
    </source>
</evidence>
<keyword evidence="14" id="KW-1185">Reference proteome</keyword>
<feature type="compositionally biased region" description="Low complexity" evidence="9">
    <location>
        <begin position="642"/>
        <end position="658"/>
    </location>
</feature>
<sequence length="658" mass="73471">MNFFRFKKLLSIYNSIFLFTYLASQTASQDPKYKSCEPKSCGAGPSISYPFWLSPEQESLCGHPSFHLTCNNKRPALTISNDVYIINDIFYADNSLLVANAAVFEETCPTPLHNISLDRTPFTISSGYHNFSLLYNCTSKPKNNTSVYALSCATNSTHHSFAGFHLEEIEMNSSYLLNSCHDFVSAPIHTGEDIATSLNRADYSEVLKMGFRMSWTAHNCSACETSGGRCGFENGEFLCFGRDRRRLISCDAGTSLNVGKKVGIGLGASFGTVVIMLVAFFFWYRRKKKQYKSIFSRSMKSVPSSKAHMERRSSYNGVHLFSYEELEEATNNFDKTRELGDGGCGTVYYGKLLDGREVAVKRLYDNNYKMLEQFLNEVDILTRLRHQNLVLLYGCTSQHSRELLVVYQYIANGTLADHLHGERAKPGSLPWSTRMNIAVETACALAYLHTSVIVHRDVKTSNILLDSNFCVKVADFGLSRIFPTDVTHVSTAPQGTPGYVDPEYHQCYQLTDKSDVYSFGVVMIELISSLPAVDISRHQHEINLSTMAINKIQNNSLNELVDPSLGFESDYAARKMISAVAGLSFQCMQRAKELRPSMEKVVEILKEIQSRDYNAERAEDKDSSSDGAGSLKSCPIPPSPDTVTVTWNSTSSTPYASV</sequence>
<keyword evidence="3 11" id="KW-0732">Signal</keyword>
<comment type="caution">
    <text evidence="13">The sequence shown here is derived from an EMBL/GenBank/DDBJ whole genome shotgun (WGS) entry which is preliminary data.</text>
</comment>
<dbReference type="Pfam" id="PF07714">
    <property type="entry name" value="PK_Tyr_Ser-Thr"/>
    <property type="match status" value="1"/>
</dbReference>
<dbReference type="InterPro" id="IPR008271">
    <property type="entry name" value="Ser/Thr_kinase_AS"/>
</dbReference>
<feature type="transmembrane region" description="Helical" evidence="10">
    <location>
        <begin position="262"/>
        <end position="284"/>
    </location>
</feature>
<evidence type="ECO:0000256" key="10">
    <source>
        <dbReference type="SAM" id="Phobius"/>
    </source>
</evidence>
<keyword evidence="10" id="KW-1133">Transmembrane helix</keyword>
<dbReference type="SUPFAM" id="SSF56112">
    <property type="entry name" value="Protein kinase-like (PK-like)"/>
    <property type="match status" value="1"/>
</dbReference>
<evidence type="ECO:0000256" key="7">
    <source>
        <dbReference type="ARBA" id="ARBA00047899"/>
    </source>
</evidence>
<dbReference type="PANTHER" id="PTHR46008:SF20">
    <property type="entry name" value="PROTEIN KINASE DOMAIN-CONTAINING PROTEIN"/>
    <property type="match status" value="1"/>
</dbReference>
<dbReference type="Proteomes" id="UP001141253">
    <property type="component" value="Chromosome 15W"/>
</dbReference>
<proteinExistence type="predicted"/>
<feature type="chain" id="PRO_5046654297" description="non-specific serine/threonine protein kinase" evidence="11">
    <location>
        <begin position="29"/>
        <end position="658"/>
    </location>
</feature>
<keyword evidence="5" id="KW-0067">ATP-binding</keyword>
<dbReference type="InterPro" id="IPR025287">
    <property type="entry name" value="WAK_GUB"/>
</dbReference>
<comment type="subcellular location">
    <subcellularLocation>
        <location evidence="1">Membrane</location>
        <topology evidence="1">Single-pass membrane protein</topology>
    </subcellularLocation>
</comment>
<dbReference type="EC" id="2.7.11.1" evidence="2"/>
<dbReference type="Gene3D" id="3.30.200.20">
    <property type="entry name" value="Phosphorylase Kinase, domain 1"/>
    <property type="match status" value="1"/>
</dbReference>
<dbReference type="PROSITE" id="PS00108">
    <property type="entry name" value="PROTEIN_KINASE_ST"/>
    <property type="match status" value="1"/>
</dbReference>
<organism evidence="13 14">
    <name type="scientific">Salix suchowensis</name>
    <dbReference type="NCBI Taxonomy" id="1278906"/>
    <lineage>
        <taxon>Eukaryota</taxon>
        <taxon>Viridiplantae</taxon>
        <taxon>Streptophyta</taxon>
        <taxon>Embryophyta</taxon>
        <taxon>Tracheophyta</taxon>
        <taxon>Spermatophyta</taxon>
        <taxon>Magnoliopsida</taxon>
        <taxon>eudicotyledons</taxon>
        <taxon>Gunneridae</taxon>
        <taxon>Pentapetalae</taxon>
        <taxon>rosids</taxon>
        <taxon>fabids</taxon>
        <taxon>Malpighiales</taxon>
        <taxon>Salicaceae</taxon>
        <taxon>Saliceae</taxon>
        <taxon>Salix</taxon>
    </lineage>
</organism>
<dbReference type="PROSITE" id="PS50011">
    <property type="entry name" value="PROTEIN_KINASE_DOM"/>
    <property type="match status" value="1"/>
</dbReference>
<evidence type="ECO:0000256" key="11">
    <source>
        <dbReference type="SAM" id="SignalP"/>
    </source>
</evidence>
<keyword evidence="10" id="KW-0472">Membrane</keyword>
<evidence type="ECO:0000256" key="3">
    <source>
        <dbReference type="ARBA" id="ARBA00022729"/>
    </source>
</evidence>
<evidence type="ECO:0000259" key="12">
    <source>
        <dbReference type="PROSITE" id="PS50011"/>
    </source>
</evidence>
<name>A0ABQ9AI89_9ROSI</name>
<protein>
    <recommendedName>
        <fullName evidence="2">non-specific serine/threonine protein kinase</fullName>
        <ecNumber evidence="2">2.7.11.1</ecNumber>
    </recommendedName>
</protein>
<dbReference type="PANTHER" id="PTHR46008">
    <property type="entry name" value="LEAF RUST 10 DISEASE-RESISTANCE LOCUS RECEPTOR-LIKE PROTEIN KINASE-LIKE 1.4"/>
    <property type="match status" value="1"/>
</dbReference>
<evidence type="ECO:0000256" key="2">
    <source>
        <dbReference type="ARBA" id="ARBA00012513"/>
    </source>
</evidence>
<feature type="region of interest" description="Disordered" evidence="9">
    <location>
        <begin position="613"/>
        <end position="658"/>
    </location>
</feature>
<evidence type="ECO:0000256" key="6">
    <source>
        <dbReference type="ARBA" id="ARBA00023180"/>
    </source>
</evidence>
<dbReference type="InterPro" id="IPR011009">
    <property type="entry name" value="Kinase-like_dom_sf"/>
</dbReference>
<feature type="domain" description="Protein kinase" evidence="12">
    <location>
        <begin position="333"/>
        <end position="608"/>
    </location>
</feature>
<evidence type="ECO:0000313" key="14">
    <source>
        <dbReference type="Proteomes" id="UP001141253"/>
    </source>
</evidence>
<dbReference type="Pfam" id="PF14380">
    <property type="entry name" value="WAK_assoc"/>
    <property type="match status" value="1"/>
</dbReference>
<keyword evidence="10" id="KW-0812">Transmembrane</keyword>
<dbReference type="InterPro" id="IPR001245">
    <property type="entry name" value="Ser-Thr/Tyr_kinase_cat_dom"/>
</dbReference>